<reference evidence="2" key="1">
    <citation type="journal article" date="2022" name="Mol. Ecol. Resour.">
        <title>The genomes of chicory, endive, great burdock and yacon provide insights into Asteraceae palaeo-polyploidization history and plant inulin production.</title>
        <authorList>
            <person name="Fan W."/>
            <person name="Wang S."/>
            <person name="Wang H."/>
            <person name="Wang A."/>
            <person name="Jiang F."/>
            <person name="Liu H."/>
            <person name="Zhao H."/>
            <person name="Xu D."/>
            <person name="Zhang Y."/>
        </authorList>
    </citation>
    <scope>NUCLEOTIDE SEQUENCE [LARGE SCALE GENOMIC DNA]</scope>
    <source>
        <strain evidence="2">cv. Punajuju</strain>
    </source>
</reference>
<proteinExistence type="predicted"/>
<protein>
    <submittedName>
        <fullName evidence="1">Uncharacterized protein</fullName>
    </submittedName>
</protein>
<gene>
    <name evidence="1" type="ORF">L2E82_39096</name>
</gene>
<organism evidence="1 2">
    <name type="scientific">Cichorium intybus</name>
    <name type="common">Chicory</name>
    <dbReference type="NCBI Taxonomy" id="13427"/>
    <lineage>
        <taxon>Eukaryota</taxon>
        <taxon>Viridiplantae</taxon>
        <taxon>Streptophyta</taxon>
        <taxon>Embryophyta</taxon>
        <taxon>Tracheophyta</taxon>
        <taxon>Spermatophyta</taxon>
        <taxon>Magnoliopsida</taxon>
        <taxon>eudicotyledons</taxon>
        <taxon>Gunneridae</taxon>
        <taxon>Pentapetalae</taxon>
        <taxon>asterids</taxon>
        <taxon>campanulids</taxon>
        <taxon>Asterales</taxon>
        <taxon>Asteraceae</taxon>
        <taxon>Cichorioideae</taxon>
        <taxon>Cichorieae</taxon>
        <taxon>Cichoriinae</taxon>
        <taxon>Cichorium</taxon>
    </lineage>
</organism>
<reference evidence="1 2" key="2">
    <citation type="journal article" date="2022" name="Mol. Ecol. Resour.">
        <title>The genomes of chicory, endive, great burdock and yacon provide insights into Asteraceae paleo-polyploidization history and plant inulin production.</title>
        <authorList>
            <person name="Fan W."/>
            <person name="Wang S."/>
            <person name="Wang H."/>
            <person name="Wang A."/>
            <person name="Jiang F."/>
            <person name="Liu H."/>
            <person name="Zhao H."/>
            <person name="Xu D."/>
            <person name="Zhang Y."/>
        </authorList>
    </citation>
    <scope>NUCLEOTIDE SEQUENCE [LARGE SCALE GENOMIC DNA]</scope>
    <source>
        <strain evidence="2">cv. Punajuju</strain>
        <tissue evidence="1">Leaves</tissue>
    </source>
</reference>
<evidence type="ECO:0000313" key="1">
    <source>
        <dbReference type="EMBL" id="KAI3709336.1"/>
    </source>
</evidence>
<comment type="caution">
    <text evidence="1">The sequence shown here is derived from an EMBL/GenBank/DDBJ whole genome shotgun (WGS) entry which is preliminary data.</text>
</comment>
<evidence type="ECO:0000313" key="2">
    <source>
        <dbReference type="Proteomes" id="UP001055811"/>
    </source>
</evidence>
<accession>A0ACB9AHW2</accession>
<dbReference type="EMBL" id="CM042015">
    <property type="protein sequence ID" value="KAI3709336.1"/>
    <property type="molecule type" value="Genomic_DNA"/>
</dbReference>
<keyword evidence="2" id="KW-1185">Reference proteome</keyword>
<sequence>MKTPMVLSVLFEGGEIQSSSGIDHWLEEMRVLMDLEWVDFGSSMAEYASSEMVISPEDNLISNGDGLFWIRTRLFAWVSDS</sequence>
<dbReference type="Proteomes" id="UP001055811">
    <property type="component" value="Linkage Group LG07"/>
</dbReference>
<name>A0ACB9AHW2_CICIN</name>